<evidence type="ECO:0000313" key="4">
    <source>
        <dbReference type="EMBL" id="KAB7791066.1"/>
    </source>
</evidence>
<dbReference type="PANTHER" id="PTHR43569:SF2">
    <property type="entry name" value="AMIDOHYDROLASE-RELATED DOMAIN-CONTAINING PROTEIN"/>
    <property type="match status" value="1"/>
</dbReference>
<protein>
    <submittedName>
        <fullName evidence="4">Amidohydrolase</fullName>
    </submittedName>
</protein>
<accession>A0A6I1GNE5</accession>
<dbReference type="Pfam" id="PF04909">
    <property type="entry name" value="Amidohydro_2"/>
    <property type="match status" value="1"/>
</dbReference>
<dbReference type="GO" id="GO:0016787">
    <property type="term" value="F:hydrolase activity"/>
    <property type="evidence" value="ECO:0007669"/>
    <property type="project" value="UniProtKB-KW"/>
</dbReference>
<keyword evidence="5" id="KW-1185">Reference proteome</keyword>
<dbReference type="Proteomes" id="UP000441772">
    <property type="component" value="Unassembled WGS sequence"/>
</dbReference>
<keyword evidence="4" id="KW-0378">Hydrolase</keyword>
<reference evidence="4 5" key="1">
    <citation type="submission" date="2019-09" db="EMBL/GenBank/DDBJ databases">
        <title>Characterization of the phylogenetic diversity of two novel species belonging to the genus Bifidobacterium: Bifidobacterium cebidarum sp. nov. and Bifidobacterium leontopitheci sp. nov.</title>
        <authorList>
            <person name="Lugli G.A."/>
            <person name="Duranti S."/>
            <person name="Milani C."/>
            <person name="Turroni F."/>
            <person name="Ventura M."/>
        </authorList>
    </citation>
    <scope>NUCLEOTIDE SEQUENCE [LARGE SCALE GENOMIC DNA]</scope>
    <source>
        <strain evidence="4 5">LMG 31471</strain>
    </source>
</reference>
<proteinExistence type="inferred from homology"/>
<organism evidence="4 5">
    <name type="scientific">Bifidobacterium leontopitheci</name>
    <dbReference type="NCBI Taxonomy" id="2650774"/>
    <lineage>
        <taxon>Bacteria</taxon>
        <taxon>Bacillati</taxon>
        <taxon>Actinomycetota</taxon>
        <taxon>Actinomycetes</taxon>
        <taxon>Bifidobacteriales</taxon>
        <taxon>Bifidobacteriaceae</taxon>
        <taxon>Bifidobacterium</taxon>
    </lineage>
</organism>
<gene>
    <name evidence="4" type="ORF">F7D09_0422</name>
</gene>
<dbReference type="EMBL" id="WBVT01000004">
    <property type="protein sequence ID" value="KAB7791066.1"/>
    <property type="molecule type" value="Genomic_DNA"/>
</dbReference>
<evidence type="ECO:0000313" key="5">
    <source>
        <dbReference type="Proteomes" id="UP000441772"/>
    </source>
</evidence>
<evidence type="ECO:0000259" key="3">
    <source>
        <dbReference type="Pfam" id="PF04909"/>
    </source>
</evidence>
<dbReference type="InterPro" id="IPR032466">
    <property type="entry name" value="Metal_Hydrolase"/>
</dbReference>
<dbReference type="Gene3D" id="3.20.20.140">
    <property type="entry name" value="Metal-dependent hydrolases"/>
    <property type="match status" value="1"/>
</dbReference>
<dbReference type="InterPro" id="IPR052350">
    <property type="entry name" value="Metallo-dep_Lactonases"/>
</dbReference>
<sequence>MDEWDDDAMHTLKTGIYDDGGGLSVIDAHFHIWDPAEQRLDWLGGDASGDAAGGLAALNRRWTMRDLETCYRPFAAQGVHWLGGVYVEVDCDDPIAEDRLVYGNRDPHILADVMRSAVSPWMRVPLFAAGVRDPLHVPSSPRGRCLEPTFVAGLRALGAAGLPFDACVRVDELDDLAAAHEQTPGLTLVIDHMGNVTPDTFDERYMAAMRRLAASPNTVVKVSGYPTADRAFVRDLLAFSRETFAGRRMYASNWPVVSMYSTFDEHLQLLLDEDGGDESLFRDVAARVYGIDVRGARGSGRRNADGGRPSQADEPGEPAELGSPAH</sequence>
<evidence type="ECO:0000256" key="2">
    <source>
        <dbReference type="SAM" id="MobiDB-lite"/>
    </source>
</evidence>
<dbReference type="InterPro" id="IPR006680">
    <property type="entry name" value="Amidohydro-rel"/>
</dbReference>
<dbReference type="PANTHER" id="PTHR43569">
    <property type="entry name" value="AMIDOHYDROLASE"/>
    <property type="match status" value="1"/>
</dbReference>
<comment type="caution">
    <text evidence="4">The sequence shown here is derived from an EMBL/GenBank/DDBJ whole genome shotgun (WGS) entry which is preliminary data.</text>
</comment>
<evidence type="ECO:0000256" key="1">
    <source>
        <dbReference type="ARBA" id="ARBA00038310"/>
    </source>
</evidence>
<name>A0A6I1GNE5_9BIFI</name>
<dbReference type="SUPFAM" id="SSF51556">
    <property type="entry name" value="Metallo-dependent hydrolases"/>
    <property type="match status" value="1"/>
</dbReference>
<comment type="similarity">
    <text evidence="1">Belongs to the metallo-dependent hydrolases superfamily.</text>
</comment>
<feature type="domain" description="Amidohydrolase-related" evidence="3">
    <location>
        <begin position="26"/>
        <end position="291"/>
    </location>
</feature>
<feature type="region of interest" description="Disordered" evidence="2">
    <location>
        <begin position="296"/>
        <end position="326"/>
    </location>
</feature>
<dbReference type="AlphaFoldDB" id="A0A6I1GNE5"/>